<evidence type="ECO:0000313" key="3">
    <source>
        <dbReference type="Proteomes" id="UP000252107"/>
    </source>
</evidence>
<accession>A0A367QP46</accession>
<proteinExistence type="predicted"/>
<evidence type="ECO:0000259" key="1">
    <source>
        <dbReference type="Pfam" id="PF04230"/>
    </source>
</evidence>
<dbReference type="Pfam" id="PF04230">
    <property type="entry name" value="PS_pyruv_trans"/>
    <property type="match status" value="1"/>
</dbReference>
<organism evidence="2 3">
    <name type="scientific">Nostoc minutum NIES-26</name>
    <dbReference type="NCBI Taxonomy" id="1844469"/>
    <lineage>
        <taxon>Bacteria</taxon>
        <taxon>Bacillati</taxon>
        <taxon>Cyanobacteriota</taxon>
        <taxon>Cyanophyceae</taxon>
        <taxon>Nostocales</taxon>
        <taxon>Nostocaceae</taxon>
        <taxon>Nostoc</taxon>
    </lineage>
</organism>
<name>A0A367QP46_9NOSO</name>
<reference evidence="2" key="1">
    <citation type="submission" date="2016-04" db="EMBL/GenBank/DDBJ databases">
        <authorList>
            <person name="Tabuchi Yagui T.R."/>
        </authorList>
    </citation>
    <scope>NUCLEOTIDE SEQUENCE [LARGE SCALE GENOMIC DNA]</scope>
    <source>
        <strain evidence="2">NIES-26</strain>
    </source>
</reference>
<dbReference type="InterPro" id="IPR007345">
    <property type="entry name" value="Polysacch_pyruvyl_Trfase"/>
</dbReference>
<dbReference type="Proteomes" id="UP000252107">
    <property type="component" value="Unassembled WGS sequence"/>
</dbReference>
<dbReference type="EMBL" id="LXQD01000314">
    <property type="protein sequence ID" value="RCJ25521.1"/>
    <property type="molecule type" value="Genomic_DNA"/>
</dbReference>
<evidence type="ECO:0000313" key="2">
    <source>
        <dbReference type="EMBL" id="RCJ25521.1"/>
    </source>
</evidence>
<dbReference type="AlphaFoldDB" id="A0A367QP46"/>
<protein>
    <recommendedName>
        <fullName evidence="1">Polysaccharide pyruvyl transferase domain-containing protein</fullName>
    </recommendedName>
</protein>
<dbReference type="PANTHER" id="PTHR36836">
    <property type="entry name" value="COLANIC ACID BIOSYNTHESIS PROTEIN WCAK"/>
    <property type="match status" value="1"/>
</dbReference>
<dbReference type="PANTHER" id="PTHR36836:SF1">
    <property type="entry name" value="COLANIC ACID BIOSYNTHESIS PROTEIN WCAK"/>
    <property type="match status" value="1"/>
</dbReference>
<comment type="caution">
    <text evidence="2">The sequence shown here is derived from an EMBL/GenBank/DDBJ whole genome shotgun (WGS) entry which is preliminary data.</text>
</comment>
<gene>
    <name evidence="2" type="ORF">A6770_27700</name>
</gene>
<keyword evidence="3" id="KW-1185">Reference proteome</keyword>
<sequence>MIIEIHGAGFQNKGAEMMLRTTVDELRNRISDLTLAVDTYYGVYEERSKLGLWQLFPSRSHVGTPDYSKRLFQQKLFTNLKIEKFINRFVGINIKRYGCVSLSETGALIDIAGFAYSDQWGTQPTKDFAELTTYYKASKKPIILLPQAFGPFHKQETKSAFKRIIDNANLIFPRDRISYQYVKELCSDSTKVLKVPDITLFYPHIPNISVSSSSDYVCIIPNGRMLDQGYESWSEKYEPYLIKIAQEIIQLGLKVYVIVHDSSGLDLPIATSIINKLNSDNVILITESNPITIKDMIGSSRMIIGSRYHSLVASFSKAVPAIALGWSHKYEMLFEDFGCEQMIVSHDTKIDSVLELVHKLTDKDTNLHFRKQIIEKLQTMYCANQQMWDLVIKTLNI</sequence>
<feature type="domain" description="Polysaccharide pyruvyl transferase" evidence="1">
    <location>
        <begin position="75"/>
        <end position="328"/>
    </location>
</feature>